<sequence>MREVVIVSYARSAVGKAPKGLLKYTRPEELAGQVIKGLLARTPGLSPELVEEVVMGNAFPEAEQGVNIGRIAASLAGLPDSTAAQTVNRFCASGVQSIATAHNAILAGNIDIAIAGGVESMSTIPGGGNMNFPNPKLLAVQAGHYLSMGVTAENVASKYNVSREKQDLMAARSHNRAEAAQKSGLFREEIIDIEAVRPLADGTGEEKFIFNQDEGIRYGSKFEDLSKLRPVFKANGSVTAGNSSQTSDGAGFVMLMEKRTAISLGLKPLARIRAFSAVGVSPDIMGVGPMYAIPKALKQAGMTLKDIGLIELNEAFASQAIACIEALGINEEITNVNGGAIALGHPLGGSGAVLTSKLFSEMKRRNESVGMVSMCVGGGMGAAIIYEMI</sequence>
<keyword evidence="14" id="KW-1185">Reference proteome</keyword>
<dbReference type="InterPro" id="IPR016039">
    <property type="entry name" value="Thiolase-like"/>
</dbReference>
<organism evidence="13 14">
    <name type="scientific">Youngiibacter fragilis 232.1</name>
    <dbReference type="NCBI Taxonomy" id="994573"/>
    <lineage>
        <taxon>Bacteria</taxon>
        <taxon>Bacillati</taxon>
        <taxon>Bacillota</taxon>
        <taxon>Clostridia</taxon>
        <taxon>Eubacteriales</taxon>
        <taxon>Clostridiaceae</taxon>
        <taxon>Youngiibacter</taxon>
    </lineage>
</organism>
<dbReference type="SUPFAM" id="SSF53901">
    <property type="entry name" value="Thiolase-like"/>
    <property type="match status" value="2"/>
</dbReference>
<dbReference type="PANTHER" id="PTHR43853:SF21">
    <property type="entry name" value="STEROID 3-KETOACYL-COA THIOLASE"/>
    <property type="match status" value="1"/>
</dbReference>
<evidence type="ECO:0000256" key="5">
    <source>
        <dbReference type="ARBA" id="ARBA00023315"/>
    </source>
</evidence>
<feature type="domain" description="Thiolase C-terminal" evidence="12">
    <location>
        <begin position="266"/>
        <end position="387"/>
    </location>
</feature>
<dbReference type="NCBIfam" id="TIGR01930">
    <property type="entry name" value="AcCoA-C-Actrans"/>
    <property type="match status" value="1"/>
</dbReference>
<comment type="catalytic activity">
    <reaction evidence="8">
        <text>2 acetyl-CoA = acetoacetyl-CoA + CoA</text>
        <dbReference type="Rhea" id="RHEA:21036"/>
        <dbReference type="ChEBI" id="CHEBI:57286"/>
        <dbReference type="ChEBI" id="CHEBI:57287"/>
        <dbReference type="ChEBI" id="CHEBI:57288"/>
        <dbReference type="EC" id="2.3.1.9"/>
    </reaction>
</comment>
<evidence type="ECO:0000313" key="14">
    <source>
        <dbReference type="Proteomes" id="UP000017747"/>
    </source>
</evidence>
<comment type="subcellular location">
    <subcellularLocation>
        <location evidence="1">Cytoplasm</location>
    </subcellularLocation>
</comment>
<evidence type="ECO:0000313" key="13">
    <source>
        <dbReference type="EMBL" id="ETA81542.1"/>
    </source>
</evidence>
<evidence type="ECO:0000256" key="6">
    <source>
        <dbReference type="ARBA" id="ARBA00024073"/>
    </source>
</evidence>
<dbReference type="PANTHER" id="PTHR43853">
    <property type="entry name" value="3-KETOACYL-COA THIOLASE, PEROXISOMAL"/>
    <property type="match status" value="1"/>
</dbReference>
<dbReference type="STRING" id="994573.T472_0205595"/>
<evidence type="ECO:0000256" key="7">
    <source>
        <dbReference type="ARBA" id="ARBA00044137"/>
    </source>
</evidence>
<comment type="similarity">
    <text evidence="3 10">Belongs to the thiolase-like superfamily. Thiolase family.</text>
</comment>
<evidence type="ECO:0000256" key="2">
    <source>
        <dbReference type="ARBA" id="ARBA00005189"/>
    </source>
</evidence>
<evidence type="ECO:0000259" key="12">
    <source>
        <dbReference type="Pfam" id="PF02803"/>
    </source>
</evidence>
<dbReference type="EC" id="2.3.1.16" evidence="6"/>
<keyword evidence="4 10" id="KW-0808">Transferase</keyword>
<evidence type="ECO:0000256" key="9">
    <source>
        <dbReference type="PIRSR" id="PIRSR000429-1"/>
    </source>
</evidence>
<dbReference type="GO" id="GO:0003985">
    <property type="term" value="F:acetyl-CoA C-acetyltransferase activity"/>
    <property type="evidence" value="ECO:0007669"/>
    <property type="project" value="UniProtKB-EC"/>
</dbReference>
<dbReference type="PIRSF" id="PIRSF000429">
    <property type="entry name" value="Ac-CoA_Ac_transf"/>
    <property type="match status" value="1"/>
</dbReference>
<dbReference type="PROSITE" id="PS00098">
    <property type="entry name" value="THIOLASE_1"/>
    <property type="match status" value="1"/>
</dbReference>
<dbReference type="EMBL" id="AXUN02000090">
    <property type="protein sequence ID" value="ETA81542.1"/>
    <property type="molecule type" value="Genomic_DNA"/>
</dbReference>
<dbReference type="PATRIC" id="fig|994573.3.peg.1044"/>
<reference evidence="13 14" key="1">
    <citation type="journal article" date="2014" name="Genome Announc.">
        <title>Genome Sequence of Youngiibacter fragilis, the Type Strain of the Genus Youngiibacter.</title>
        <authorList>
            <person name="Wawrik C.B."/>
            <person name="Callaghan A.V."/>
            <person name="Stamps B.W."/>
            <person name="Wawrik B."/>
        </authorList>
    </citation>
    <scope>NUCLEOTIDE SEQUENCE [LARGE SCALE GENOMIC DNA]</scope>
    <source>
        <strain evidence="13 14">232.1</strain>
    </source>
</reference>
<proteinExistence type="inferred from homology"/>
<evidence type="ECO:0000256" key="10">
    <source>
        <dbReference type="RuleBase" id="RU003557"/>
    </source>
</evidence>
<dbReference type="CDD" id="cd00751">
    <property type="entry name" value="thiolase"/>
    <property type="match status" value="1"/>
</dbReference>
<evidence type="ECO:0000256" key="1">
    <source>
        <dbReference type="ARBA" id="ARBA00004496"/>
    </source>
</evidence>
<evidence type="ECO:0000256" key="4">
    <source>
        <dbReference type="ARBA" id="ARBA00022679"/>
    </source>
</evidence>
<dbReference type="Pfam" id="PF02803">
    <property type="entry name" value="Thiolase_C"/>
    <property type="match status" value="1"/>
</dbReference>
<feature type="active site" description="Proton acceptor" evidence="9">
    <location>
        <position position="375"/>
    </location>
</feature>
<feature type="domain" description="Thiolase N-terminal" evidence="11">
    <location>
        <begin position="4"/>
        <end position="258"/>
    </location>
</feature>
<dbReference type="InterPro" id="IPR020615">
    <property type="entry name" value="Thiolase_acyl_enz_int_AS"/>
</dbReference>
<dbReference type="PROSITE" id="PS00099">
    <property type="entry name" value="THIOLASE_3"/>
    <property type="match status" value="1"/>
</dbReference>
<protein>
    <recommendedName>
        <fullName evidence="7">Acetyl-CoA acetyltransferase</fullName>
        <ecNumber evidence="6">2.3.1.16</ecNumber>
    </recommendedName>
</protein>
<dbReference type="eggNOG" id="COG0183">
    <property type="taxonomic scope" value="Bacteria"/>
</dbReference>
<comment type="caution">
    <text evidence="13">The sequence shown here is derived from an EMBL/GenBank/DDBJ whole genome shotgun (WGS) entry which is preliminary data.</text>
</comment>
<keyword evidence="5 10" id="KW-0012">Acyltransferase</keyword>
<dbReference type="Gene3D" id="3.40.47.10">
    <property type="match status" value="1"/>
</dbReference>
<dbReference type="InterPro" id="IPR050215">
    <property type="entry name" value="Thiolase-like_sf_Thiolase"/>
</dbReference>
<dbReference type="InterPro" id="IPR002155">
    <property type="entry name" value="Thiolase"/>
</dbReference>
<dbReference type="RefSeq" id="WP_023387828.1">
    <property type="nucleotide sequence ID" value="NZ_AXUN02000090.1"/>
</dbReference>
<dbReference type="InterPro" id="IPR020617">
    <property type="entry name" value="Thiolase_C"/>
</dbReference>
<dbReference type="InterPro" id="IPR020613">
    <property type="entry name" value="Thiolase_CS"/>
</dbReference>
<gene>
    <name evidence="13" type="ORF">T472_0205595</name>
</gene>
<dbReference type="FunFam" id="3.40.47.10:FF:000010">
    <property type="entry name" value="Acetyl-CoA acetyltransferase (Thiolase)"/>
    <property type="match status" value="1"/>
</dbReference>
<dbReference type="InterPro" id="IPR020610">
    <property type="entry name" value="Thiolase_AS"/>
</dbReference>
<dbReference type="PROSITE" id="PS00737">
    <property type="entry name" value="THIOLASE_2"/>
    <property type="match status" value="1"/>
</dbReference>
<dbReference type="GO" id="GO:0010124">
    <property type="term" value="P:phenylacetate catabolic process"/>
    <property type="evidence" value="ECO:0007669"/>
    <property type="project" value="TreeGrafter"/>
</dbReference>
<dbReference type="Pfam" id="PF00108">
    <property type="entry name" value="Thiolase_N"/>
    <property type="match status" value="1"/>
</dbReference>
<comment type="pathway">
    <text evidence="2">Lipid metabolism.</text>
</comment>
<feature type="active site" description="Proton acceptor" evidence="9">
    <location>
        <position position="345"/>
    </location>
</feature>
<dbReference type="InterPro" id="IPR020616">
    <property type="entry name" value="Thiolase_N"/>
</dbReference>
<evidence type="ECO:0000256" key="8">
    <source>
        <dbReference type="ARBA" id="ARBA00051550"/>
    </source>
</evidence>
<dbReference type="Proteomes" id="UP000017747">
    <property type="component" value="Unassembled WGS sequence"/>
</dbReference>
<dbReference type="OrthoDB" id="56116at2"/>
<name>V7I948_9CLOT</name>
<dbReference type="GO" id="GO:0006635">
    <property type="term" value="P:fatty acid beta-oxidation"/>
    <property type="evidence" value="ECO:0007669"/>
    <property type="project" value="TreeGrafter"/>
</dbReference>
<evidence type="ECO:0000256" key="3">
    <source>
        <dbReference type="ARBA" id="ARBA00010982"/>
    </source>
</evidence>
<evidence type="ECO:0000259" key="11">
    <source>
        <dbReference type="Pfam" id="PF00108"/>
    </source>
</evidence>
<accession>V7I948</accession>
<dbReference type="AlphaFoldDB" id="V7I948"/>
<dbReference type="GO" id="GO:0005737">
    <property type="term" value="C:cytoplasm"/>
    <property type="evidence" value="ECO:0007669"/>
    <property type="project" value="UniProtKB-SubCell"/>
</dbReference>
<feature type="active site" description="Acyl-thioester intermediate" evidence="9">
    <location>
        <position position="91"/>
    </location>
</feature>